<dbReference type="InterPro" id="IPR016181">
    <property type="entry name" value="Acyl_CoA_acyltransferase"/>
</dbReference>
<comment type="caution">
    <text evidence="3">The sequence shown here is derived from an EMBL/GenBank/DDBJ whole genome shotgun (WGS) entry which is preliminary data.</text>
</comment>
<dbReference type="GO" id="GO:0016747">
    <property type="term" value="F:acyltransferase activity, transferring groups other than amino-acyl groups"/>
    <property type="evidence" value="ECO:0007669"/>
    <property type="project" value="InterPro"/>
</dbReference>
<dbReference type="InterPro" id="IPR000182">
    <property type="entry name" value="GNAT_dom"/>
</dbReference>
<evidence type="ECO:0000313" key="3">
    <source>
        <dbReference type="EMBL" id="PRY23697.1"/>
    </source>
</evidence>
<dbReference type="SUPFAM" id="SSF55729">
    <property type="entry name" value="Acyl-CoA N-acyltransferases (Nat)"/>
    <property type="match status" value="1"/>
</dbReference>
<keyword evidence="3" id="KW-0808">Transferase</keyword>
<dbReference type="Proteomes" id="UP000239480">
    <property type="component" value="Unassembled WGS sequence"/>
</dbReference>
<name>A0A2T0RRF5_9RHOB</name>
<dbReference type="PANTHER" id="PTHR43792:SF1">
    <property type="entry name" value="N-ACETYLTRANSFERASE DOMAIN-CONTAINING PROTEIN"/>
    <property type="match status" value="1"/>
</dbReference>
<dbReference type="EMBL" id="PVTD01000004">
    <property type="protein sequence ID" value="PRY23697.1"/>
    <property type="molecule type" value="Genomic_DNA"/>
</dbReference>
<dbReference type="AlphaFoldDB" id="A0A2T0RRF5"/>
<feature type="domain" description="N-acetyltransferase" evidence="2">
    <location>
        <begin position="15"/>
        <end position="171"/>
    </location>
</feature>
<sequence>MSMNVVIPTVETERLTLRAFRIEDFETYAAFFASDRACHVGGPKDRRGAWGDFTSDTAAWQLRGAGMWAVDHKETGALAGWVGIVETVFYEEPELGWMLTEAFEGQGLAREAALAARDYAREKLGLDGLVSFIEAGNTRSIRLAERLGATREETRDNGRGPFHVYRHPKGAA</sequence>
<dbReference type="PROSITE" id="PS51186">
    <property type="entry name" value="GNAT"/>
    <property type="match status" value="1"/>
</dbReference>
<gene>
    <name evidence="3" type="ORF">CLV78_104189</name>
</gene>
<dbReference type="InterPro" id="IPR051531">
    <property type="entry name" value="N-acetyltransferase"/>
</dbReference>
<dbReference type="PANTHER" id="PTHR43792">
    <property type="entry name" value="GNAT FAMILY, PUTATIVE (AFU_ORTHOLOGUE AFUA_3G00765)-RELATED-RELATED"/>
    <property type="match status" value="1"/>
</dbReference>
<dbReference type="Pfam" id="PF13302">
    <property type="entry name" value="Acetyltransf_3"/>
    <property type="match status" value="1"/>
</dbReference>
<keyword evidence="4" id="KW-1185">Reference proteome</keyword>
<dbReference type="RefSeq" id="WP_245925019.1">
    <property type="nucleotide sequence ID" value="NZ_PVTD01000004.1"/>
</dbReference>
<dbReference type="Gene3D" id="3.40.630.30">
    <property type="match status" value="1"/>
</dbReference>
<evidence type="ECO:0000256" key="1">
    <source>
        <dbReference type="SAM" id="MobiDB-lite"/>
    </source>
</evidence>
<feature type="region of interest" description="Disordered" evidence="1">
    <location>
        <begin position="152"/>
        <end position="172"/>
    </location>
</feature>
<accession>A0A2T0RRF5</accession>
<organism evidence="3 4">
    <name type="scientific">Aliiruegeria haliotis</name>
    <dbReference type="NCBI Taxonomy" id="1280846"/>
    <lineage>
        <taxon>Bacteria</taxon>
        <taxon>Pseudomonadati</taxon>
        <taxon>Pseudomonadota</taxon>
        <taxon>Alphaproteobacteria</taxon>
        <taxon>Rhodobacterales</taxon>
        <taxon>Roseobacteraceae</taxon>
        <taxon>Aliiruegeria</taxon>
    </lineage>
</organism>
<evidence type="ECO:0000313" key="4">
    <source>
        <dbReference type="Proteomes" id="UP000239480"/>
    </source>
</evidence>
<protein>
    <submittedName>
        <fullName evidence="3">RimJ/RimL family protein N-acetyltransferase</fullName>
    </submittedName>
</protein>
<evidence type="ECO:0000259" key="2">
    <source>
        <dbReference type="PROSITE" id="PS51186"/>
    </source>
</evidence>
<reference evidence="3 4" key="1">
    <citation type="submission" date="2018-03" db="EMBL/GenBank/DDBJ databases">
        <title>Genomic Encyclopedia of Archaeal and Bacterial Type Strains, Phase II (KMG-II): from individual species to whole genera.</title>
        <authorList>
            <person name="Goeker M."/>
        </authorList>
    </citation>
    <scope>NUCLEOTIDE SEQUENCE [LARGE SCALE GENOMIC DNA]</scope>
    <source>
        <strain evidence="3 4">DSM 29328</strain>
    </source>
</reference>
<proteinExistence type="predicted"/>